<feature type="compositionally biased region" description="Acidic residues" evidence="6">
    <location>
        <begin position="248"/>
        <end position="257"/>
    </location>
</feature>
<proteinExistence type="inferred from homology"/>
<keyword evidence="4" id="KW-0067">ATP-binding</keyword>
<evidence type="ECO:0000256" key="2">
    <source>
        <dbReference type="ARBA" id="ARBA00022737"/>
    </source>
</evidence>
<feature type="compositionally biased region" description="Basic residues" evidence="6">
    <location>
        <begin position="478"/>
        <end position="487"/>
    </location>
</feature>
<dbReference type="Pfam" id="PF00005">
    <property type="entry name" value="ABC_tran"/>
    <property type="match status" value="2"/>
</dbReference>
<dbReference type="PROSITE" id="PS50893">
    <property type="entry name" value="ABC_TRANSPORTER_2"/>
    <property type="match status" value="2"/>
</dbReference>
<feature type="compositionally biased region" description="Acidic residues" evidence="6">
    <location>
        <begin position="307"/>
        <end position="317"/>
    </location>
</feature>
<dbReference type="PROSITE" id="PS00211">
    <property type="entry name" value="ABC_TRANSPORTER_1"/>
    <property type="match status" value="1"/>
</dbReference>
<feature type="domain" description="ABC transporter" evidence="7">
    <location>
        <begin position="858"/>
        <end position="1074"/>
    </location>
</feature>
<dbReference type="InterPro" id="IPR003593">
    <property type="entry name" value="AAA+_ATPase"/>
</dbReference>
<comment type="similarity">
    <text evidence="1">Belongs to the ABC transporter superfamily. ABCF family. EF3 subfamily.</text>
</comment>
<feature type="compositionally biased region" description="Basic residues" evidence="6">
    <location>
        <begin position="415"/>
        <end position="427"/>
    </location>
</feature>
<evidence type="ECO:0000256" key="1">
    <source>
        <dbReference type="ARBA" id="ARBA00011054"/>
    </source>
</evidence>
<feature type="region of interest" description="Disordered" evidence="6">
    <location>
        <begin position="787"/>
        <end position="826"/>
    </location>
</feature>
<dbReference type="PANTHER" id="PTHR19211:SF14">
    <property type="entry name" value="ATP-BINDING CASSETTE SUB-FAMILY F MEMBER 1"/>
    <property type="match status" value="1"/>
</dbReference>
<keyword evidence="2" id="KW-0677">Repeat</keyword>
<feature type="compositionally biased region" description="Basic and acidic residues" evidence="6">
    <location>
        <begin position="787"/>
        <end position="806"/>
    </location>
</feature>
<dbReference type="EMBL" id="CAXLJM020000160">
    <property type="protein sequence ID" value="CAL8143605.1"/>
    <property type="molecule type" value="Genomic_DNA"/>
</dbReference>
<dbReference type="InterPro" id="IPR003439">
    <property type="entry name" value="ABC_transporter-like_ATP-bd"/>
</dbReference>
<dbReference type="Proteomes" id="UP001642540">
    <property type="component" value="Unassembled WGS sequence"/>
</dbReference>
<feature type="compositionally biased region" description="Basic residues" evidence="6">
    <location>
        <begin position="327"/>
        <end position="336"/>
    </location>
</feature>
<evidence type="ECO:0000313" key="8">
    <source>
        <dbReference type="EMBL" id="CAL8143605.1"/>
    </source>
</evidence>
<gene>
    <name evidence="8" type="ORF">ODALV1_LOCUS29737</name>
</gene>
<name>A0ABP1S588_9HEXA</name>
<feature type="compositionally biased region" description="Acidic residues" evidence="6">
    <location>
        <begin position="445"/>
        <end position="468"/>
    </location>
</feature>
<feature type="domain" description="ABC transporter" evidence="7">
    <location>
        <begin position="530"/>
        <end position="779"/>
    </location>
</feature>
<protein>
    <recommendedName>
        <fullName evidence="7">ABC transporter domain-containing protein</fullName>
    </recommendedName>
</protein>
<evidence type="ECO:0000256" key="4">
    <source>
        <dbReference type="ARBA" id="ARBA00022840"/>
    </source>
</evidence>
<dbReference type="InterPro" id="IPR032781">
    <property type="entry name" value="ABC_tran_Xtn"/>
</dbReference>
<dbReference type="InterPro" id="IPR027417">
    <property type="entry name" value="P-loop_NTPase"/>
</dbReference>
<feature type="compositionally biased region" description="Basic and acidic residues" evidence="6">
    <location>
        <begin position="297"/>
        <end position="306"/>
    </location>
</feature>
<evidence type="ECO:0000313" key="9">
    <source>
        <dbReference type="Proteomes" id="UP001642540"/>
    </source>
</evidence>
<comment type="caution">
    <text evidence="8">The sequence shown here is derived from an EMBL/GenBank/DDBJ whole genome shotgun (WGS) entry which is preliminary data.</text>
</comment>
<dbReference type="InterPro" id="IPR050611">
    <property type="entry name" value="ABCF"/>
</dbReference>
<feature type="region of interest" description="Disordered" evidence="6">
    <location>
        <begin position="1"/>
        <end position="487"/>
    </location>
</feature>
<dbReference type="SUPFAM" id="SSF52540">
    <property type="entry name" value="P-loop containing nucleoside triphosphate hydrolases"/>
    <property type="match status" value="2"/>
</dbReference>
<evidence type="ECO:0000259" key="7">
    <source>
        <dbReference type="PROSITE" id="PS50893"/>
    </source>
</evidence>
<sequence>MPKKSKNQDDDMDGSVTSEQSSVPDKKGGKSNKKGKGKGNQDDLDEEPPVKAPEPKGKKGKGKHDDEDEEPTPKAPAAKGKKGKGKRDDDDEDDEPAPKAPAPKGKKGKGKRDDSDEDDEPAPKAPAPKGKKGKGKRDDSDEDDEPAPKAPAAKGKKGKGKRDDSDDEVPAPKAPEPKGKKGKKGKAVRDEDSEEESKPTPPPANDEDEDDKPKGPAPPKKLTAKQKKKQKKEMEFEEHLDELVSANVEDDDDDGDVIEIAPVKAKGKQKKGFGALKMGDSSDEEDTASIPEPQPEESGKKSKTGEQNDDDDDDEDDVPKPIQKADKKAKKKGKGKVAKDDIDSDEEKDISDELDSENELDEPTNDVDDLAKEIETISISPSKAKKDMLDDGQVSEKQPEQKPQPVVPVAAKEIKAKKGKKDRRVKTKKEQIVEPEETVQSNDAPEPEPEPVEEPEAAVEEPENDDEAGSAKEAEKKLTHKEKKKLKRETEQAKLMEAMLKKGGQGHSELAENFTVSQAERHVDDGAVDIKVEKFNISAKGKDLFVNADLLIANGRHYGLVGPNGHGKTTLLRHIATGAFKIPAGIDVLYCEQEVPPEDISCVEVVLKADVKRSALLKECKELEEKTNVETDAKKQKDQLDRLNEVYEELKAINADAAEPKARRILAGLGFTKIMMNRPSKNLSGGWRMRVSLARALYIEPTLLMLDEPTNHLDLNAVIWLDNYLQGWKKTLLIVSHDQGFLDNVCTDIMHLDSFKLYYYRGNYTMFRKMHEQTKANRIKEYEKQEKRLKEMKKSGKSTKQAETKTKQQQMQKNKGKGKKDDRDDDESLATMNLIARPKDYIVKFRFPDPPPLQPPILGLHDVWFKYPTQPKFIFENVEFGIDMESRVAIVGPNGVGKSTFLNLLTGVLEPTKGEWRKNHRLRMGKFDQHSGEHLTAEETPTEYLIRLYDLQYEKARKELGSFGLPGYAHTIKMKDLSGGQKARVALAELKLNAPDVLILDEPTNNLDMESIEALTDAINEYQGGVIIVSHDERLIRETNCQLWVVEDRGVAEIEGDFDDYRKELLDSLGEAINTNPSAAANIACN</sequence>
<keyword evidence="3" id="KW-0547">Nucleotide-binding</keyword>
<keyword evidence="9" id="KW-1185">Reference proteome</keyword>
<accession>A0ABP1S588</accession>
<organism evidence="8 9">
    <name type="scientific">Orchesella dallaii</name>
    <dbReference type="NCBI Taxonomy" id="48710"/>
    <lineage>
        <taxon>Eukaryota</taxon>
        <taxon>Metazoa</taxon>
        <taxon>Ecdysozoa</taxon>
        <taxon>Arthropoda</taxon>
        <taxon>Hexapoda</taxon>
        <taxon>Collembola</taxon>
        <taxon>Entomobryomorpha</taxon>
        <taxon>Entomobryoidea</taxon>
        <taxon>Orchesellidae</taxon>
        <taxon>Orchesellinae</taxon>
        <taxon>Orchesella</taxon>
    </lineage>
</organism>
<keyword evidence="5" id="KW-0175">Coiled coil</keyword>
<reference evidence="8 9" key="1">
    <citation type="submission" date="2024-08" db="EMBL/GenBank/DDBJ databases">
        <authorList>
            <person name="Cucini C."/>
            <person name="Frati F."/>
        </authorList>
    </citation>
    <scope>NUCLEOTIDE SEQUENCE [LARGE SCALE GENOMIC DNA]</scope>
</reference>
<dbReference type="Pfam" id="PF12848">
    <property type="entry name" value="ABC_tran_Xtn"/>
    <property type="match status" value="1"/>
</dbReference>
<dbReference type="Gene3D" id="3.40.50.300">
    <property type="entry name" value="P-loop containing nucleotide triphosphate hydrolases"/>
    <property type="match status" value="2"/>
</dbReference>
<feature type="coiled-coil region" evidence="5">
    <location>
        <begin position="606"/>
        <end position="653"/>
    </location>
</feature>
<feature type="compositionally biased region" description="Acidic residues" evidence="6">
    <location>
        <begin position="342"/>
        <end position="368"/>
    </location>
</feature>
<dbReference type="SMART" id="SM00382">
    <property type="entry name" value="AAA"/>
    <property type="match status" value="2"/>
</dbReference>
<dbReference type="CDD" id="cd03221">
    <property type="entry name" value="ABCF_EF-3"/>
    <property type="match status" value="2"/>
</dbReference>
<feature type="compositionally biased region" description="Basic residues" evidence="6">
    <location>
        <begin position="222"/>
        <end position="231"/>
    </location>
</feature>
<evidence type="ECO:0000256" key="6">
    <source>
        <dbReference type="SAM" id="MobiDB-lite"/>
    </source>
</evidence>
<feature type="compositionally biased region" description="Low complexity" evidence="6">
    <location>
        <begin position="401"/>
        <end position="411"/>
    </location>
</feature>
<dbReference type="PANTHER" id="PTHR19211">
    <property type="entry name" value="ATP-BINDING TRANSPORT PROTEIN-RELATED"/>
    <property type="match status" value="1"/>
</dbReference>
<evidence type="ECO:0000256" key="3">
    <source>
        <dbReference type="ARBA" id="ARBA00022741"/>
    </source>
</evidence>
<evidence type="ECO:0000256" key="5">
    <source>
        <dbReference type="SAM" id="Coils"/>
    </source>
</evidence>
<dbReference type="InterPro" id="IPR017871">
    <property type="entry name" value="ABC_transporter-like_CS"/>
</dbReference>